<evidence type="ECO:0000256" key="2">
    <source>
        <dbReference type="SAM" id="Phobius"/>
    </source>
</evidence>
<organism evidence="3 4">
    <name type="scientific">Actinomadura rubrisoli</name>
    <dbReference type="NCBI Taxonomy" id="2530368"/>
    <lineage>
        <taxon>Bacteria</taxon>
        <taxon>Bacillati</taxon>
        <taxon>Actinomycetota</taxon>
        <taxon>Actinomycetes</taxon>
        <taxon>Streptosporangiales</taxon>
        <taxon>Thermomonosporaceae</taxon>
        <taxon>Actinomadura</taxon>
    </lineage>
</organism>
<comment type="caution">
    <text evidence="3">The sequence shown here is derived from an EMBL/GenBank/DDBJ whole genome shotgun (WGS) entry which is preliminary data.</text>
</comment>
<sequence>MGSLQEELARRLAESRQRINGLREQLAEVQSRLEAEEDRCSGIRRGLPASVGTCRTTHRTRETRTIPYKTPTERTFEYFQYGSAFAAELFVSIGMIPAFLRI</sequence>
<evidence type="ECO:0000256" key="1">
    <source>
        <dbReference type="SAM" id="Coils"/>
    </source>
</evidence>
<evidence type="ECO:0000313" key="3">
    <source>
        <dbReference type="EMBL" id="TDD82205.1"/>
    </source>
</evidence>
<feature type="transmembrane region" description="Helical" evidence="2">
    <location>
        <begin position="78"/>
        <end position="100"/>
    </location>
</feature>
<feature type="coiled-coil region" evidence="1">
    <location>
        <begin position="5"/>
        <end position="39"/>
    </location>
</feature>
<gene>
    <name evidence="3" type="ORF">E1298_23045</name>
</gene>
<evidence type="ECO:0000313" key="4">
    <source>
        <dbReference type="Proteomes" id="UP000294513"/>
    </source>
</evidence>
<proteinExistence type="predicted"/>
<dbReference type="RefSeq" id="WP_131896559.1">
    <property type="nucleotide sequence ID" value="NZ_SMKU01000127.1"/>
</dbReference>
<dbReference type="AlphaFoldDB" id="A0A4R5B9P1"/>
<keyword evidence="2" id="KW-0472">Membrane</keyword>
<protein>
    <submittedName>
        <fullName evidence="3">Uncharacterized protein</fullName>
    </submittedName>
</protein>
<keyword evidence="1" id="KW-0175">Coiled coil</keyword>
<keyword evidence="2" id="KW-0812">Transmembrane</keyword>
<dbReference type="OrthoDB" id="4548279at2"/>
<keyword evidence="2" id="KW-1133">Transmembrane helix</keyword>
<dbReference type="Proteomes" id="UP000294513">
    <property type="component" value="Unassembled WGS sequence"/>
</dbReference>
<reference evidence="3 4" key="1">
    <citation type="submission" date="2019-03" db="EMBL/GenBank/DDBJ databases">
        <title>Draft genome sequences of novel Actinobacteria.</title>
        <authorList>
            <person name="Sahin N."/>
            <person name="Ay H."/>
            <person name="Saygin H."/>
        </authorList>
    </citation>
    <scope>NUCLEOTIDE SEQUENCE [LARGE SCALE GENOMIC DNA]</scope>
    <source>
        <strain evidence="3 4">H3C3</strain>
    </source>
</reference>
<name>A0A4R5B9P1_9ACTN</name>
<dbReference type="EMBL" id="SMKU01000127">
    <property type="protein sequence ID" value="TDD82205.1"/>
    <property type="molecule type" value="Genomic_DNA"/>
</dbReference>
<accession>A0A4R5B9P1</accession>
<keyword evidence="4" id="KW-1185">Reference proteome</keyword>